<dbReference type="AlphaFoldDB" id="F4RUE7"/>
<name>F4RUE7_MELLP</name>
<evidence type="ECO:0000313" key="1">
    <source>
        <dbReference type="EMBL" id="EGG03921.1"/>
    </source>
</evidence>
<dbReference type="RefSeq" id="XP_007412714.1">
    <property type="nucleotide sequence ID" value="XM_007412652.1"/>
</dbReference>
<gene>
    <name evidence="1" type="ORF">MELLADRAFT_108830</name>
</gene>
<dbReference type="Proteomes" id="UP000001072">
    <property type="component" value="Unassembled WGS sequence"/>
</dbReference>
<reference evidence="2" key="1">
    <citation type="journal article" date="2011" name="Proc. Natl. Acad. Sci. U.S.A.">
        <title>Obligate biotrophy features unraveled by the genomic analysis of rust fungi.</title>
        <authorList>
            <person name="Duplessis S."/>
            <person name="Cuomo C.A."/>
            <person name="Lin Y.-C."/>
            <person name="Aerts A."/>
            <person name="Tisserant E."/>
            <person name="Veneault-Fourrey C."/>
            <person name="Joly D.L."/>
            <person name="Hacquard S."/>
            <person name="Amselem J."/>
            <person name="Cantarel B.L."/>
            <person name="Chiu R."/>
            <person name="Coutinho P.M."/>
            <person name="Feau N."/>
            <person name="Field M."/>
            <person name="Frey P."/>
            <person name="Gelhaye E."/>
            <person name="Goldberg J."/>
            <person name="Grabherr M.G."/>
            <person name="Kodira C.D."/>
            <person name="Kohler A."/>
            <person name="Kuees U."/>
            <person name="Lindquist E.A."/>
            <person name="Lucas S.M."/>
            <person name="Mago R."/>
            <person name="Mauceli E."/>
            <person name="Morin E."/>
            <person name="Murat C."/>
            <person name="Pangilinan J.L."/>
            <person name="Park R."/>
            <person name="Pearson M."/>
            <person name="Quesneville H."/>
            <person name="Rouhier N."/>
            <person name="Sakthikumar S."/>
            <person name="Salamov A.A."/>
            <person name="Schmutz J."/>
            <person name="Selles B."/>
            <person name="Shapiro H."/>
            <person name="Tanguay P."/>
            <person name="Tuskan G.A."/>
            <person name="Henrissat B."/>
            <person name="Van de Peer Y."/>
            <person name="Rouze P."/>
            <person name="Ellis J.G."/>
            <person name="Dodds P.N."/>
            <person name="Schein J.E."/>
            <person name="Zhong S."/>
            <person name="Hamelin R.C."/>
            <person name="Grigoriev I.V."/>
            <person name="Szabo L.J."/>
            <person name="Martin F."/>
        </authorList>
    </citation>
    <scope>NUCLEOTIDE SEQUENCE [LARGE SCALE GENOMIC DNA]</scope>
    <source>
        <strain evidence="2">98AG31 / pathotype 3-4-7</strain>
    </source>
</reference>
<keyword evidence="2" id="KW-1185">Reference proteome</keyword>
<organism evidence="2">
    <name type="scientific">Melampsora larici-populina (strain 98AG31 / pathotype 3-4-7)</name>
    <name type="common">Poplar leaf rust fungus</name>
    <dbReference type="NCBI Taxonomy" id="747676"/>
    <lineage>
        <taxon>Eukaryota</taxon>
        <taxon>Fungi</taxon>
        <taxon>Dikarya</taxon>
        <taxon>Basidiomycota</taxon>
        <taxon>Pucciniomycotina</taxon>
        <taxon>Pucciniomycetes</taxon>
        <taxon>Pucciniales</taxon>
        <taxon>Melampsoraceae</taxon>
        <taxon>Melampsora</taxon>
    </lineage>
</organism>
<dbReference type="EMBL" id="GL883121">
    <property type="protein sequence ID" value="EGG03921.1"/>
    <property type="molecule type" value="Genomic_DNA"/>
</dbReference>
<evidence type="ECO:0000313" key="2">
    <source>
        <dbReference type="Proteomes" id="UP000001072"/>
    </source>
</evidence>
<sequence>MILSLHAALSWSCQGGGTNSLLGAFASAGQCEMWIGGVVCCLNNDKSKIIAYKASSTKAQQIFQLGGAVIGIMKHPNIWTYEAQASWDRGAQTGWKWTSKSRSSFDHKAQRI</sequence>
<dbReference type="KEGG" id="mlr:MELLADRAFT_108830"/>
<accession>F4RUE7</accession>
<dbReference type="InParanoid" id="F4RUE7"/>
<dbReference type="VEuPathDB" id="FungiDB:MELLADRAFT_108830"/>
<protein>
    <submittedName>
        <fullName evidence="1">Uncharacterized protein</fullName>
    </submittedName>
</protein>
<dbReference type="HOGENOM" id="CLU_2146416_0_0_1"/>
<dbReference type="GeneID" id="18923574"/>
<proteinExistence type="predicted"/>